<dbReference type="InterPro" id="IPR036116">
    <property type="entry name" value="FN3_sf"/>
</dbReference>
<dbReference type="InterPro" id="IPR052750">
    <property type="entry name" value="GH18_Chitinase"/>
</dbReference>
<evidence type="ECO:0000256" key="3">
    <source>
        <dbReference type="ARBA" id="ARBA00023326"/>
    </source>
</evidence>
<dbReference type="PANTHER" id="PTHR42976:SF1">
    <property type="entry name" value="GH18 DOMAIN-CONTAINING PROTEIN-RELATED"/>
    <property type="match status" value="1"/>
</dbReference>
<sequence>MRLRRKLIASMAGMAIALTGAGLATGVPMAYGAAAQQQLAAAWAPWTAYATGASVTYNGVDYVAIQGHTSQPGWEPPNVPALWKQGGGGGDPTPPSVPGNLRSTNVTSTSASLAWDASTDNVGVTGYNVYRGGTQVGTATGTTYTDNGLTASTTYAYTVRARDAAGNLSGVSNTLSVTTPGGNGAPGQPGTVTTTVTDTSIALSWGASSGTVTGYRVYEGATQKAEVTGTSTTISGLSVCQSHTYTVKAYNSVGESAGRDVSATTTGCPTGGKMPGAPYLYTGWGDPPSPTTVMNATGIKSFTMAFILASNGCNPAWDGQRPLSGGQDAQAISAIKAAGGSVQVSFGGWQGNKLGPNCSTPELFAGAVQKVINAVGPAVVDFDIENTDEFENLTVQDRILNALKIVKSANPNVKIAVTFGTATTGPTYYGTRLINRAKELAVPIDNYTIMPFDFGGGANMYQNTVNAAEGLKNALKTAQGWTDAQAYAHMGISGMNGLSDQQELTNQSTWTQIRDYANSHGLTRLAFWSVNRDRPCPGGGVAENCSGIAQENWEFTKITAGF</sequence>
<evidence type="ECO:0000259" key="6">
    <source>
        <dbReference type="PROSITE" id="PS51910"/>
    </source>
</evidence>
<dbReference type="Proteomes" id="UP001589647">
    <property type="component" value="Unassembled WGS sequence"/>
</dbReference>
<keyword evidence="8" id="KW-1185">Reference proteome</keyword>
<dbReference type="Pfam" id="PF00041">
    <property type="entry name" value="fn3"/>
    <property type="match status" value="2"/>
</dbReference>
<dbReference type="Gene3D" id="3.20.20.80">
    <property type="entry name" value="Glycosidases"/>
    <property type="match status" value="1"/>
</dbReference>
<dbReference type="InterPro" id="IPR003961">
    <property type="entry name" value="FN3_dom"/>
</dbReference>
<dbReference type="SUPFAM" id="SSF51445">
    <property type="entry name" value="(Trans)glycosidases"/>
    <property type="match status" value="1"/>
</dbReference>
<dbReference type="PROSITE" id="PS51910">
    <property type="entry name" value="GH18_2"/>
    <property type="match status" value="1"/>
</dbReference>
<evidence type="ECO:0000256" key="2">
    <source>
        <dbReference type="ARBA" id="ARBA00023295"/>
    </source>
</evidence>
<dbReference type="InterPro" id="IPR036573">
    <property type="entry name" value="CBM_sf_5/12"/>
</dbReference>
<keyword evidence="3" id="KW-0119">Carbohydrate metabolism</keyword>
<accession>A0ABV5IH55</accession>
<dbReference type="InterPro" id="IPR006311">
    <property type="entry name" value="TAT_signal"/>
</dbReference>
<dbReference type="SMART" id="SM00060">
    <property type="entry name" value="FN3"/>
    <property type="match status" value="2"/>
</dbReference>
<dbReference type="InterPro" id="IPR003610">
    <property type="entry name" value="CBM5/12"/>
</dbReference>
<feature type="signal peptide" evidence="4">
    <location>
        <begin position="1"/>
        <end position="24"/>
    </location>
</feature>
<gene>
    <name evidence="7" type="ORF">ACFFV7_21965</name>
</gene>
<dbReference type="InterPro" id="IPR013783">
    <property type="entry name" value="Ig-like_fold"/>
</dbReference>
<dbReference type="Pfam" id="PF02839">
    <property type="entry name" value="CBM_5_12"/>
    <property type="match status" value="1"/>
</dbReference>
<keyword evidence="3" id="KW-0624">Polysaccharide degradation</keyword>
<organism evidence="7 8">
    <name type="scientific">Nonomuraea spiralis</name>
    <dbReference type="NCBI Taxonomy" id="46182"/>
    <lineage>
        <taxon>Bacteria</taxon>
        <taxon>Bacillati</taxon>
        <taxon>Actinomycetota</taxon>
        <taxon>Actinomycetes</taxon>
        <taxon>Streptosporangiales</taxon>
        <taxon>Streptosporangiaceae</taxon>
        <taxon>Nonomuraea</taxon>
    </lineage>
</organism>
<comment type="caution">
    <text evidence="7">The sequence shown here is derived from an EMBL/GenBank/DDBJ whole genome shotgun (WGS) entry which is preliminary data.</text>
</comment>
<dbReference type="Gene3D" id="2.10.10.20">
    <property type="entry name" value="Carbohydrate-binding module superfamily 5/12"/>
    <property type="match status" value="1"/>
</dbReference>
<dbReference type="CDD" id="cd06543">
    <property type="entry name" value="GH18_PF-ChiA-like"/>
    <property type="match status" value="1"/>
</dbReference>
<dbReference type="InterPro" id="IPR001223">
    <property type="entry name" value="Glyco_hydro18_cat"/>
</dbReference>
<dbReference type="SUPFAM" id="SSF51055">
    <property type="entry name" value="Carbohydrate binding domain"/>
    <property type="match status" value="1"/>
</dbReference>
<evidence type="ECO:0000259" key="5">
    <source>
        <dbReference type="PROSITE" id="PS50853"/>
    </source>
</evidence>
<feature type="domain" description="Fibronectin type-III" evidence="5">
    <location>
        <begin position="97"/>
        <end position="182"/>
    </location>
</feature>
<dbReference type="SUPFAM" id="SSF49265">
    <property type="entry name" value="Fibronectin type III"/>
    <property type="match status" value="1"/>
</dbReference>
<dbReference type="CDD" id="cd00063">
    <property type="entry name" value="FN3"/>
    <property type="match status" value="1"/>
</dbReference>
<keyword evidence="1" id="KW-0378">Hydrolase</keyword>
<proteinExistence type="predicted"/>
<name>A0ABV5IH55_9ACTN</name>
<protein>
    <submittedName>
        <fullName evidence="7">Fibronectin type III domain-containing protein</fullName>
    </submittedName>
</protein>
<keyword evidence="2" id="KW-0326">Glycosidase</keyword>
<feature type="domain" description="GH18" evidence="6">
    <location>
        <begin position="275"/>
        <end position="562"/>
    </location>
</feature>
<dbReference type="EMBL" id="JBHMEI010000016">
    <property type="protein sequence ID" value="MFB9203873.1"/>
    <property type="molecule type" value="Genomic_DNA"/>
</dbReference>
<dbReference type="InterPro" id="IPR017853">
    <property type="entry name" value="GH"/>
</dbReference>
<evidence type="ECO:0000313" key="8">
    <source>
        <dbReference type="Proteomes" id="UP001589647"/>
    </source>
</evidence>
<dbReference type="RefSeq" id="WP_189648763.1">
    <property type="nucleotide sequence ID" value="NZ_BMRC01000008.1"/>
</dbReference>
<dbReference type="CDD" id="cd12214">
    <property type="entry name" value="ChiA1_BD"/>
    <property type="match status" value="1"/>
</dbReference>
<dbReference type="Gene3D" id="2.60.40.10">
    <property type="entry name" value="Immunoglobulins"/>
    <property type="match status" value="2"/>
</dbReference>
<dbReference type="PROSITE" id="PS51318">
    <property type="entry name" value="TAT"/>
    <property type="match status" value="1"/>
</dbReference>
<feature type="domain" description="Fibronectin type-III" evidence="5">
    <location>
        <begin position="185"/>
        <end position="269"/>
    </location>
</feature>
<evidence type="ECO:0000256" key="4">
    <source>
        <dbReference type="SAM" id="SignalP"/>
    </source>
</evidence>
<dbReference type="SMART" id="SM00495">
    <property type="entry name" value="ChtBD3"/>
    <property type="match status" value="1"/>
</dbReference>
<evidence type="ECO:0000256" key="1">
    <source>
        <dbReference type="ARBA" id="ARBA00022801"/>
    </source>
</evidence>
<dbReference type="PANTHER" id="PTHR42976">
    <property type="entry name" value="BIFUNCTIONAL CHITINASE/LYSOZYME-RELATED"/>
    <property type="match status" value="1"/>
</dbReference>
<keyword evidence="4" id="KW-0732">Signal</keyword>
<reference evidence="7 8" key="1">
    <citation type="submission" date="2024-09" db="EMBL/GenBank/DDBJ databases">
        <authorList>
            <person name="Sun Q."/>
            <person name="Mori K."/>
        </authorList>
    </citation>
    <scope>NUCLEOTIDE SEQUENCE [LARGE SCALE GENOMIC DNA]</scope>
    <source>
        <strain evidence="7 8">CCM 3426</strain>
    </source>
</reference>
<dbReference type="PROSITE" id="PS50853">
    <property type="entry name" value="FN3"/>
    <property type="match status" value="2"/>
</dbReference>
<feature type="chain" id="PRO_5047066167" evidence="4">
    <location>
        <begin position="25"/>
        <end position="562"/>
    </location>
</feature>
<evidence type="ECO:0000313" key="7">
    <source>
        <dbReference type="EMBL" id="MFB9203873.1"/>
    </source>
</evidence>